<dbReference type="Gene3D" id="3.60.15.10">
    <property type="entry name" value="Ribonuclease Z/Hydroxyacylglutathione hydrolase-like"/>
    <property type="match status" value="1"/>
</dbReference>
<dbReference type="InterPro" id="IPR036866">
    <property type="entry name" value="RibonucZ/Hydroxyglut_hydro"/>
</dbReference>
<organism evidence="2 3">
    <name type="scientific">Ornithinibacillus caprae</name>
    <dbReference type="NCBI Taxonomy" id="2678566"/>
    <lineage>
        <taxon>Bacteria</taxon>
        <taxon>Bacillati</taxon>
        <taxon>Bacillota</taxon>
        <taxon>Bacilli</taxon>
        <taxon>Bacillales</taxon>
        <taxon>Bacillaceae</taxon>
        <taxon>Ornithinibacillus</taxon>
    </lineage>
</organism>
<proteinExistence type="predicted"/>
<comment type="caution">
    <text evidence="2">The sequence shown here is derived from an EMBL/GenBank/DDBJ whole genome shotgun (WGS) entry which is preliminary data.</text>
</comment>
<dbReference type="CDD" id="cd16272">
    <property type="entry name" value="RNaseZ_MBL-fold"/>
    <property type="match status" value="1"/>
</dbReference>
<evidence type="ECO:0000256" key="1">
    <source>
        <dbReference type="ARBA" id="ARBA00022833"/>
    </source>
</evidence>
<dbReference type="Proteomes" id="UP000469125">
    <property type="component" value="Unassembled WGS sequence"/>
</dbReference>
<dbReference type="SUPFAM" id="SSF56281">
    <property type="entry name" value="Metallo-hydrolase/oxidoreductase"/>
    <property type="match status" value="1"/>
</dbReference>
<keyword evidence="2" id="KW-0378">Hydrolase</keyword>
<dbReference type="RefSeq" id="WP_155667044.1">
    <property type="nucleotide sequence ID" value="NZ_WOCA01000002.1"/>
</dbReference>
<accession>A0A6N8FH34</accession>
<evidence type="ECO:0000313" key="2">
    <source>
        <dbReference type="EMBL" id="MUK87377.1"/>
    </source>
</evidence>
<protein>
    <submittedName>
        <fullName evidence="2">MBL fold metallo-hydrolase</fullName>
    </submittedName>
</protein>
<dbReference type="PANTHER" id="PTHR46018">
    <property type="entry name" value="ZINC PHOSPHODIESTERASE ELAC PROTEIN 1"/>
    <property type="match status" value="1"/>
</dbReference>
<keyword evidence="1" id="KW-0862">Zinc</keyword>
<dbReference type="EMBL" id="WOCA01000002">
    <property type="protein sequence ID" value="MUK87377.1"/>
    <property type="molecule type" value="Genomic_DNA"/>
</dbReference>
<dbReference type="AlphaFoldDB" id="A0A6N8FH34"/>
<dbReference type="Pfam" id="PF23023">
    <property type="entry name" value="Anti-Pycsar_Apyc1"/>
    <property type="match status" value="1"/>
</dbReference>
<evidence type="ECO:0000313" key="3">
    <source>
        <dbReference type="Proteomes" id="UP000469125"/>
    </source>
</evidence>
<keyword evidence="3" id="KW-1185">Reference proteome</keyword>
<gene>
    <name evidence="2" type="ORF">GMD78_03045</name>
</gene>
<dbReference type="PANTHER" id="PTHR46018:SF3">
    <property type="entry name" value="ARYLSULFATASE"/>
    <property type="match status" value="1"/>
</dbReference>
<sequence>MYIHFLGTGSAYPGETRDNTSLNISNNGYHVLVDVSGNPCKKLKQLKIGLDEVDAVIFTHFHIDHIYGLPSLLWGMWLEHRKESLTIYVDSRNEEKLNEWLQTMNVKEWGIEFPIHIVTFQGDKTGQILKEKDLEISCFPAIHSVPTIGLEIRSKDKIIVYSGDSEINAHIQSYNGIDVLIHEATSARTSARYHSSLEGISKAYNMERIGEVVAVHLSDNEPYEEVLATLPRGKFTVAEDLMTIKI</sequence>
<name>A0A6N8FH34_9BACI</name>
<dbReference type="GO" id="GO:0042781">
    <property type="term" value="F:3'-tRNA processing endoribonuclease activity"/>
    <property type="evidence" value="ECO:0007669"/>
    <property type="project" value="TreeGrafter"/>
</dbReference>
<reference evidence="2 3" key="1">
    <citation type="submission" date="2019-11" db="EMBL/GenBank/DDBJ databases">
        <authorList>
            <person name="Li X."/>
        </authorList>
    </citation>
    <scope>NUCLEOTIDE SEQUENCE [LARGE SCALE GENOMIC DNA]</scope>
    <source>
        <strain evidence="2 3">L9</strain>
    </source>
</reference>